<accession>A0A392W0E3</accession>
<comment type="caution">
    <text evidence="1">The sequence shown here is derived from an EMBL/GenBank/DDBJ whole genome shotgun (WGS) entry which is preliminary data.</text>
</comment>
<evidence type="ECO:0000313" key="2">
    <source>
        <dbReference type="Proteomes" id="UP000265520"/>
    </source>
</evidence>
<dbReference type="Proteomes" id="UP000265520">
    <property type="component" value="Unassembled WGS sequence"/>
</dbReference>
<evidence type="ECO:0000313" key="1">
    <source>
        <dbReference type="EMBL" id="MCI93219.1"/>
    </source>
</evidence>
<keyword evidence="2" id="KW-1185">Reference proteome</keyword>
<protein>
    <submittedName>
        <fullName evidence="1">Uncharacterized protein</fullName>
    </submittedName>
</protein>
<dbReference type="AlphaFoldDB" id="A0A392W0E3"/>
<sequence length="42" mass="4861">MMMMMMMMKSPPLPLELNHSKDHEKMLAVIFEVVEVARISSP</sequence>
<feature type="non-terminal residue" evidence="1">
    <location>
        <position position="42"/>
    </location>
</feature>
<proteinExistence type="predicted"/>
<dbReference type="EMBL" id="LXQA011323193">
    <property type="protein sequence ID" value="MCI93219.1"/>
    <property type="molecule type" value="Genomic_DNA"/>
</dbReference>
<name>A0A392W0E3_9FABA</name>
<reference evidence="1 2" key="1">
    <citation type="journal article" date="2018" name="Front. Plant Sci.">
        <title>Red Clover (Trifolium pratense) and Zigzag Clover (T. medium) - A Picture of Genomic Similarities and Differences.</title>
        <authorList>
            <person name="Dluhosova J."/>
            <person name="Istvanek J."/>
            <person name="Nedelnik J."/>
            <person name="Repkova J."/>
        </authorList>
    </citation>
    <scope>NUCLEOTIDE SEQUENCE [LARGE SCALE GENOMIC DNA]</scope>
    <source>
        <strain evidence="2">cv. 10/8</strain>
        <tissue evidence="1">Leaf</tissue>
    </source>
</reference>
<organism evidence="1 2">
    <name type="scientific">Trifolium medium</name>
    <dbReference type="NCBI Taxonomy" id="97028"/>
    <lineage>
        <taxon>Eukaryota</taxon>
        <taxon>Viridiplantae</taxon>
        <taxon>Streptophyta</taxon>
        <taxon>Embryophyta</taxon>
        <taxon>Tracheophyta</taxon>
        <taxon>Spermatophyta</taxon>
        <taxon>Magnoliopsida</taxon>
        <taxon>eudicotyledons</taxon>
        <taxon>Gunneridae</taxon>
        <taxon>Pentapetalae</taxon>
        <taxon>rosids</taxon>
        <taxon>fabids</taxon>
        <taxon>Fabales</taxon>
        <taxon>Fabaceae</taxon>
        <taxon>Papilionoideae</taxon>
        <taxon>50 kb inversion clade</taxon>
        <taxon>NPAAA clade</taxon>
        <taxon>Hologalegina</taxon>
        <taxon>IRL clade</taxon>
        <taxon>Trifolieae</taxon>
        <taxon>Trifolium</taxon>
    </lineage>
</organism>